<dbReference type="AlphaFoldDB" id="A0ABD3CHG0"/>
<organism evidence="1 2">
    <name type="scientific">Castilleja foliolosa</name>
    <dbReference type="NCBI Taxonomy" id="1961234"/>
    <lineage>
        <taxon>Eukaryota</taxon>
        <taxon>Viridiplantae</taxon>
        <taxon>Streptophyta</taxon>
        <taxon>Embryophyta</taxon>
        <taxon>Tracheophyta</taxon>
        <taxon>Spermatophyta</taxon>
        <taxon>Magnoliopsida</taxon>
        <taxon>eudicotyledons</taxon>
        <taxon>Gunneridae</taxon>
        <taxon>Pentapetalae</taxon>
        <taxon>asterids</taxon>
        <taxon>lamiids</taxon>
        <taxon>Lamiales</taxon>
        <taxon>Orobanchaceae</taxon>
        <taxon>Pedicularideae</taxon>
        <taxon>Castillejinae</taxon>
        <taxon>Castilleja</taxon>
    </lineage>
</organism>
<comment type="caution">
    <text evidence="1">The sequence shown here is derived from an EMBL/GenBank/DDBJ whole genome shotgun (WGS) entry which is preliminary data.</text>
</comment>
<keyword evidence="2" id="KW-1185">Reference proteome</keyword>
<dbReference type="SUPFAM" id="SSF50249">
    <property type="entry name" value="Nucleic acid-binding proteins"/>
    <property type="match status" value="1"/>
</dbReference>
<proteinExistence type="predicted"/>
<sequence>MTVMWSLFRDLHSEKNTCDVKAREIRNYLQPKFEYPKEIEKFKMVLHDQTVNVIGVVTSYQEPSYVDSVSKRLDFKLADTEGKQIICSLWGEYIDCLFPILAKEEKQWLLFVFNSGR</sequence>
<evidence type="ECO:0000313" key="2">
    <source>
        <dbReference type="Proteomes" id="UP001632038"/>
    </source>
</evidence>
<reference evidence="2" key="1">
    <citation type="journal article" date="2024" name="IScience">
        <title>Strigolactones Initiate the Formation of Haustorium-like Structures in Castilleja.</title>
        <authorList>
            <person name="Buerger M."/>
            <person name="Peterson D."/>
            <person name="Chory J."/>
        </authorList>
    </citation>
    <scope>NUCLEOTIDE SEQUENCE [LARGE SCALE GENOMIC DNA]</scope>
</reference>
<accession>A0ABD3CHG0</accession>
<dbReference type="InterPro" id="IPR012340">
    <property type="entry name" value="NA-bd_OB-fold"/>
</dbReference>
<dbReference type="Proteomes" id="UP001632038">
    <property type="component" value="Unassembled WGS sequence"/>
</dbReference>
<protein>
    <submittedName>
        <fullName evidence="1">Uncharacterized protein</fullName>
    </submittedName>
</protein>
<name>A0ABD3CHG0_9LAMI</name>
<evidence type="ECO:0000313" key="1">
    <source>
        <dbReference type="EMBL" id="KAL3629316.1"/>
    </source>
</evidence>
<dbReference type="Gene3D" id="2.40.50.140">
    <property type="entry name" value="Nucleic acid-binding proteins"/>
    <property type="match status" value="1"/>
</dbReference>
<gene>
    <name evidence="1" type="ORF">CASFOL_026538</name>
</gene>
<dbReference type="EMBL" id="JAVIJP010000034">
    <property type="protein sequence ID" value="KAL3629316.1"/>
    <property type="molecule type" value="Genomic_DNA"/>
</dbReference>